<keyword evidence="11" id="KW-1185">Reference proteome</keyword>
<organism evidence="10 11">
    <name type="scientific">Umbra pygmaea</name>
    <name type="common">Eastern mudminnow</name>
    <dbReference type="NCBI Taxonomy" id="75934"/>
    <lineage>
        <taxon>Eukaryota</taxon>
        <taxon>Metazoa</taxon>
        <taxon>Chordata</taxon>
        <taxon>Craniata</taxon>
        <taxon>Vertebrata</taxon>
        <taxon>Euteleostomi</taxon>
        <taxon>Actinopterygii</taxon>
        <taxon>Neopterygii</taxon>
        <taxon>Teleostei</taxon>
        <taxon>Protacanthopterygii</taxon>
        <taxon>Esociformes</taxon>
        <taxon>Umbridae</taxon>
        <taxon>Umbra</taxon>
    </lineage>
</organism>
<dbReference type="GO" id="GO:0005179">
    <property type="term" value="F:hormone activity"/>
    <property type="evidence" value="ECO:0007669"/>
    <property type="project" value="UniProtKB-KW"/>
</dbReference>
<keyword evidence="6 9" id="KW-0732">Signal</keyword>
<evidence type="ECO:0000256" key="8">
    <source>
        <dbReference type="ARBA" id="ARBA00023157"/>
    </source>
</evidence>
<keyword evidence="4" id="KW-0929">Antimicrobial</keyword>
<accession>A0ABD0WWF2</accession>
<dbReference type="PANTHER" id="PTHR16877">
    <property type="entry name" value="HEPCIDIN"/>
    <property type="match status" value="1"/>
</dbReference>
<dbReference type="GO" id="GO:0055080">
    <property type="term" value="P:monoatomic cation homeostasis"/>
    <property type="evidence" value="ECO:0007669"/>
    <property type="project" value="UniProtKB-ARBA"/>
</dbReference>
<evidence type="ECO:0000256" key="2">
    <source>
        <dbReference type="ARBA" id="ARBA00008022"/>
    </source>
</evidence>
<sequence length="88" mass="9776">MKVFSFAVAVAVVLAFICILESTAVPFSEVRTEEAGISDSPVGDHQTPGGFSMELPLHFRFKRQSHLSLCYWCCNCCRNKGCGFCCKY</sequence>
<evidence type="ECO:0000256" key="6">
    <source>
        <dbReference type="ARBA" id="ARBA00022729"/>
    </source>
</evidence>
<evidence type="ECO:0000256" key="5">
    <source>
        <dbReference type="ARBA" id="ARBA00022702"/>
    </source>
</evidence>
<feature type="chain" id="PRO_5044889947" description="Hepcidin" evidence="9">
    <location>
        <begin position="25"/>
        <end position="88"/>
    </location>
</feature>
<comment type="similarity">
    <text evidence="2">Belongs to the hepcidin family.</text>
</comment>
<evidence type="ECO:0000313" key="10">
    <source>
        <dbReference type="EMBL" id="KAL0984780.1"/>
    </source>
</evidence>
<dbReference type="Pfam" id="PF06446">
    <property type="entry name" value="Hepcidin"/>
    <property type="match status" value="1"/>
</dbReference>
<gene>
    <name evidence="10" type="ORF">UPYG_G00146810</name>
</gene>
<evidence type="ECO:0000256" key="4">
    <source>
        <dbReference type="ARBA" id="ARBA00022529"/>
    </source>
</evidence>
<dbReference type="GO" id="GO:0098771">
    <property type="term" value="P:inorganic ion homeostasis"/>
    <property type="evidence" value="ECO:0007669"/>
    <property type="project" value="UniProtKB-ARBA"/>
</dbReference>
<dbReference type="PANTHER" id="PTHR16877:SF0">
    <property type="entry name" value="HEPCIDIN"/>
    <property type="match status" value="1"/>
</dbReference>
<evidence type="ECO:0000313" key="11">
    <source>
        <dbReference type="Proteomes" id="UP001557470"/>
    </source>
</evidence>
<evidence type="ECO:0008006" key="12">
    <source>
        <dbReference type="Google" id="ProtNLM"/>
    </source>
</evidence>
<comment type="subcellular location">
    <subcellularLocation>
        <location evidence="1">Secreted</location>
    </subcellularLocation>
</comment>
<protein>
    <recommendedName>
        <fullName evidence="12">Hepcidin</fullName>
    </recommendedName>
</protein>
<evidence type="ECO:0000256" key="9">
    <source>
        <dbReference type="SAM" id="SignalP"/>
    </source>
</evidence>
<keyword evidence="5" id="KW-0372">Hormone</keyword>
<dbReference type="GO" id="GO:0042742">
    <property type="term" value="P:defense response to bacterium"/>
    <property type="evidence" value="ECO:0007669"/>
    <property type="project" value="UniProtKB-KW"/>
</dbReference>
<evidence type="ECO:0000256" key="1">
    <source>
        <dbReference type="ARBA" id="ARBA00004613"/>
    </source>
</evidence>
<keyword evidence="8" id="KW-1015">Disulfide bond</keyword>
<dbReference type="AlphaFoldDB" id="A0ABD0WWF2"/>
<keyword evidence="3" id="KW-0964">Secreted</keyword>
<name>A0ABD0WWF2_UMBPY</name>
<evidence type="ECO:0000256" key="3">
    <source>
        <dbReference type="ARBA" id="ARBA00022525"/>
    </source>
</evidence>
<keyword evidence="7" id="KW-0044">Antibiotic</keyword>
<reference evidence="10 11" key="1">
    <citation type="submission" date="2024-06" db="EMBL/GenBank/DDBJ databases">
        <authorList>
            <person name="Pan Q."/>
            <person name="Wen M."/>
            <person name="Jouanno E."/>
            <person name="Zahm M."/>
            <person name="Klopp C."/>
            <person name="Cabau C."/>
            <person name="Louis A."/>
            <person name="Berthelot C."/>
            <person name="Parey E."/>
            <person name="Roest Crollius H."/>
            <person name="Montfort J."/>
            <person name="Robinson-Rechavi M."/>
            <person name="Bouchez O."/>
            <person name="Lampietro C."/>
            <person name="Lopez Roques C."/>
            <person name="Donnadieu C."/>
            <person name="Postlethwait J."/>
            <person name="Bobe J."/>
            <person name="Verreycken H."/>
            <person name="Guiguen Y."/>
        </authorList>
    </citation>
    <scope>NUCLEOTIDE SEQUENCE [LARGE SCALE GENOMIC DNA]</scope>
    <source>
        <strain evidence="10">Up_M1</strain>
        <tissue evidence="10">Testis</tissue>
    </source>
</reference>
<comment type="caution">
    <text evidence="10">The sequence shown here is derived from an EMBL/GenBank/DDBJ whole genome shotgun (WGS) entry which is preliminary data.</text>
</comment>
<feature type="signal peptide" evidence="9">
    <location>
        <begin position="1"/>
        <end position="24"/>
    </location>
</feature>
<dbReference type="Proteomes" id="UP001557470">
    <property type="component" value="Unassembled WGS sequence"/>
</dbReference>
<dbReference type="InterPro" id="IPR010500">
    <property type="entry name" value="Hepcidin"/>
</dbReference>
<proteinExistence type="inferred from homology"/>
<dbReference type="EMBL" id="JAGEUA010000004">
    <property type="protein sequence ID" value="KAL0984780.1"/>
    <property type="molecule type" value="Genomic_DNA"/>
</dbReference>
<dbReference type="GO" id="GO:0005576">
    <property type="term" value="C:extracellular region"/>
    <property type="evidence" value="ECO:0007669"/>
    <property type="project" value="UniProtKB-SubCell"/>
</dbReference>
<evidence type="ECO:0000256" key="7">
    <source>
        <dbReference type="ARBA" id="ARBA00023022"/>
    </source>
</evidence>